<comment type="domain">
    <text evidence="5">The PRC barrel domain binds ribosomal protein uS19.</text>
</comment>
<dbReference type="Gene3D" id="2.40.30.60">
    <property type="entry name" value="RimM"/>
    <property type="match status" value="1"/>
</dbReference>
<dbReference type="InterPro" id="IPR011033">
    <property type="entry name" value="PRC_barrel-like_sf"/>
</dbReference>
<evidence type="ECO:0000259" key="7">
    <source>
        <dbReference type="Pfam" id="PF05239"/>
    </source>
</evidence>
<dbReference type="OrthoDB" id="9810331at2"/>
<evidence type="ECO:0000313" key="10">
    <source>
        <dbReference type="Proteomes" id="UP000237472"/>
    </source>
</evidence>
<dbReference type="AlphaFoldDB" id="A0A2G4QZC5"/>
<keyword evidence="11" id="KW-1185">Reference proteome</keyword>
<dbReference type="GO" id="GO:0042274">
    <property type="term" value="P:ribosomal small subunit biogenesis"/>
    <property type="evidence" value="ECO:0007669"/>
    <property type="project" value="UniProtKB-UniRule"/>
</dbReference>
<keyword evidence="1 5" id="KW-0963">Cytoplasm</keyword>
<dbReference type="Proteomes" id="UP000237472">
    <property type="component" value="Unassembled WGS sequence"/>
</dbReference>
<evidence type="ECO:0000256" key="5">
    <source>
        <dbReference type="HAMAP-Rule" id="MF_00014"/>
    </source>
</evidence>
<dbReference type="Proteomes" id="UP000811399">
    <property type="component" value="Unassembled WGS sequence"/>
</dbReference>
<dbReference type="Gene3D" id="2.30.30.240">
    <property type="entry name" value="PRC-barrel domain"/>
    <property type="match status" value="1"/>
</dbReference>
<dbReference type="NCBIfam" id="TIGR02273">
    <property type="entry name" value="16S_RimM"/>
    <property type="match status" value="1"/>
</dbReference>
<sequence>MSEFVLVAKIGRSVGLKGYLKLHNLSDFPSQFQKNLTFFTKDKRELTIKDYDKNRQSVLFYAYESLEKAKELVNLELYQSIEKTRELCRLKKDEFFYFDIVGCEVRDEQIILGQVKDILQSGGGYLFEIKSDESLIAQGLSKIFFIPYIDKYILKINVQKKQILCSNEAFYILENS</sequence>
<reference evidence="10" key="1">
    <citation type="submission" date="2015-06" db="EMBL/GenBank/DDBJ databases">
        <authorList>
            <person name="Parisi A."/>
            <person name="Chiara M."/>
            <person name="Florio D."/>
            <person name="Miccolupo A."/>
            <person name="Manzari C."/>
            <person name="Mion D."/>
            <person name="Caruso M."/>
            <person name="D'erchia A.M."/>
            <person name="Zanoni R."/>
        </authorList>
    </citation>
    <scope>NUCLEOTIDE SEQUENCE [LARGE SCALE GENOMIC DNA]</scope>
    <source>
        <strain evidence="10">73/13</strain>
    </source>
</reference>
<keyword evidence="2 5" id="KW-0690">Ribosome biogenesis</keyword>
<accession>A0A2G4QZC5</accession>
<dbReference type="GO" id="GO:0006364">
    <property type="term" value="P:rRNA processing"/>
    <property type="evidence" value="ECO:0007669"/>
    <property type="project" value="UniProtKB-UniRule"/>
</dbReference>
<dbReference type="GO" id="GO:0043022">
    <property type="term" value="F:ribosome binding"/>
    <property type="evidence" value="ECO:0007669"/>
    <property type="project" value="InterPro"/>
</dbReference>
<reference evidence="8" key="3">
    <citation type="submission" date="2019-07" db="EMBL/GenBank/DDBJ databases">
        <authorList>
            <person name="Miller W.G."/>
        </authorList>
    </citation>
    <scope>NUCLEOTIDE SEQUENCE</scope>
    <source>
        <strain evidence="8">52/13</strain>
    </source>
</reference>
<evidence type="ECO:0000256" key="2">
    <source>
        <dbReference type="ARBA" id="ARBA00022517"/>
    </source>
</evidence>
<protein>
    <recommendedName>
        <fullName evidence="5">Ribosome maturation factor RimM</fullName>
    </recommendedName>
</protein>
<dbReference type="GO" id="GO:0005737">
    <property type="term" value="C:cytoplasm"/>
    <property type="evidence" value="ECO:0007669"/>
    <property type="project" value="UniProtKB-SubCell"/>
</dbReference>
<dbReference type="InterPro" id="IPR011961">
    <property type="entry name" value="RimM"/>
</dbReference>
<dbReference type="InterPro" id="IPR036976">
    <property type="entry name" value="RimM_N_sf"/>
</dbReference>
<dbReference type="EMBL" id="LDWY01000087">
    <property type="protein sequence ID" value="PHY89662.1"/>
    <property type="molecule type" value="Genomic_DNA"/>
</dbReference>
<evidence type="ECO:0000313" key="9">
    <source>
        <dbReference type="EMBL" id="PHY89662.1"/>
    </source>
</evidence>
<evidence type="ECO:0000313" key="8">
    <source>
        <dbReference type="EMBL" id="MBS4240551.1"/>
    </source>
</evidence>
<dbReference type="Pfam" id="PF01782">
    <property type="entry name" value="RimM"/>
    <property type="match status" value="1"/>
</dbReference>
<evidence type="ECO:0000256" key="3">
    <source>
        <dbReference type="ARBA" id="ARBA00022552"/>
    </source>
</evidence>
<comment type="similarity">
    <text evidence="5">Belongs to the RimM family.</text>
</comment>
<evidence type="ECO:0000313" key="11">
    <source>
        <dbReference type="Proteomes" id="UP000811399"/>
    </source>
</evidence>
<feature type="domain" description="RimM N-terminal" evidence="6">
    <location>
        <begin position="7"/>
        <end position="81"/>
    </location>
</feature>
<dbReference type="RefSeq" id="WP_099462572.1">
    <property type="nucleotide sequence ID" value="NZ_LDWY01000087.1"/>
</dbReference>
<dbReference type="InterPro" id="IPR009000">
    <property type="entry name" value="Transl_B-barrel_sf"/>
</dbReference>
<name>A0A2G4QZC5_9BACT</name>
<organism evidence="9 10">
    <name type="scientific">Campylobacter vulpis</name>
    <dbReference type="NCBI Taxonomy" id="1655500"/>
    <lineage>
        <taxon>Bacteria</taxon>
        <taxon>Pseudomonadati</taxon>
        <taxon>Campylobacterota</taxon>
        <taxon>Epsilonproteobacteria</taxon>
        <taxon>Campylobacterales</taxon>
        <taxon>Campylobacteraceae</taxon>
        <taxon>Campylobacter</taxon>
    </lineage>
</organism>
<dbReference type="HAMAP" id="MF_00014">
    <property type="entry name" value="Ribosome_mat_RimM"/>
    <property type="match status" value="1"/>
</dbReference>
<dbReference type="InterPro" id="IPR027275">
    <property type="entry name" value="PRC-brl_dom"/>
</dbReference>
<reference evidence="8 11" key="4">
    <citation type="journal article" date="2021" name="Syst. Appl. Microbiol.">
        <title>nCampylobacter vulpis sp. nov. isolated from wild red foxes.</title>
        <authorList>
            <person name="Parisi A."/>
            <person name="Chiara M."/>
            <person name="Caffara M."/>
            <person name="Mion D."/>
            <person name="Miller W.G."/>
            <person name="Caruso M."/>
            <person name="Manzari C."/>
            <person name="Florio D."/>
            <person name="Capozzi L."/>
            <person name="D'Erchia A.M."/>
            <person name="Manzulli V."/>
            <person name="Zanoni R.G."/>
        </authorList>
    </citation>
    <scope>NUCLEOTIDE SEQUENCE [LARGE SCALE GENOMIC DNA]</scope>
    <source>
        <strain evidence="8 11">52/13</strain>
    </source>
</reference>
<evidence type="ECO:0000256" key="4">
    <source>
        <dbReference type="ARBA" id="ARBA00023186"/>
    </source>
</evidence>
<dbReference type="InterPro" id="IPR002676">
    <property type="entry name" value="RimM_N"/>
</dbReference>
<comment type="caution">
    <text evidence="9">The sequence shown here is derived from an EMBL/GenBank/DDBJ whole genome shotgun (WGS) entry which is preliminary data.</text>
</comment>
<keyword evidence="4 5" id="KW-0143">Chaperone</keyword>
<comment type="subunit">
    <text evidence="5">Binds ribosomal protein uS19.</text>
</comment>
<dbReference type="PANTHER" id="PTHR33692:SF1">
    <property type="entry name" value="RIBOSOME MATURATION FACTOR RIMM"/>
    <property type="match status" value="1"/>
</dbReference>
<dbReference type="PANTHER" id="PTHR33692">
    <property type="entry name" value="RIBOSOME MATURATION FACTOR RIMM"/>
    <property type="match status" value="1"/>
</dbReference>
<reference evidence="9" key="2">
    <citation type="submission" date="2015-06" db="EMBL/GenBank/DDBJ databases">
        <authorList>
            <person name="Hoefler B.C."/>
            <person name="Straight P.D."/>
        </authorList>
    </citation>
    <scope>NUCLEOTIDE SEQUENCE [LARGE SCALE GENOMIC DNA]</scope>
    <source>
        <strain evidence="9">73/13</strain>
    </source>
</reference>
<evidence type="ECO:0000256" key="1">
    <source>
        <dbReference type="ARBA" id="ARBA00022490"/>
    </source>
</evidence>
<dbReference type="Pfam" id="PF05239">
    <property type="entry name" value="PRC"/>
    <property type="match status" value="1"/>
</dbReference>
<dbReference type="EMBL" id="VJYU01000004">
    <property type="protein sequence ID" value="MBS4240551.1"/>
    <property type="molecule type" value="Genomic_DNA"/>
</dbReference>
<proteinExistence type="inferred from homology"/>
<keyword evidence="3 5" id="KW-0698">rRNA processing</keyword>
<dbReference type="GO" id="GO:0005840">
    <property type="term" value="C:ribosome"/>
    <property type="evidence" value="ECO:0007669"/>
    <property type="project" value="InterPro"/>
</dbReference>
<comment type="subcellular location">
    <subcellularLocation>
        <location evidence="5">Cytoplasm</location>
    </subcellularLocation>
</comment>
<comment type="function">
    <text evidence="5">An accessory protein needed during the final step in the assembly of 30S ribosomal subunit, possibly for assembly of the head region. Essential for efficient processing of 16S rRNA. May be needed both before and after RbfA during the maturation of 16S rRNA. It has affinity for free ribosomal 30S subunits but not for 70S ribosomes.</text>
</comment>
<dbReference type="SUPFAM" id="SSF50346">
    <property type="entry name" value="PRC-barrel domain"/>
    <property type="match status" value="1"/>
</dbReference>
<feature type="domain" description="PRC-barrel" evidence="7">
    <location>
        <begin position="93"/>
        <end position="165"/>
    </location>
</feature>
<gene>
    <name evidence="5 8" type="primary">rimM</name>
    <name evidence="9" type="ORF">AA994_07595</name>
    <name evidence="8" type="ORF">CVU5213_02210</name>
</gene>
<dbReference type="SUPFAM" id="SSF50447">
    <property type="entry name" value="Translation proteins"/>
    <property type="match status" value="1"/>
</dbReference>
<evidence type="ECO:0000259" key="6">
    <source>
        <dbReference type="Pfam" id="PF01782"/>
    </source>
</evidence>